<feature type="compositionally biased region" description="Basic and acidic residues" evidence="1">
    <location>
        <begin position="789"/>
        <end position="799"/>
    </location>
</feature>
<feature type="domain" description="Nose resistant-to-fluoxetine protein N-terminal" evidence="3">
    <location>
        <begin position="122"/>
        <end position="275"/>
    </location>
</feature>
<evidence type="ECO:0000313" key="5">
    <source>
        <dbReference type="Proteomes" id="UP000005237"/>
    </source>
</evidence>
<dbReference type="EnsemblMetazoa" id="CJA14795.1">
    <property type="protein sequence ID" value="CJA14795.1"/>
    <property type="gene ID" value="WBGene00133999"/>
</dbReference>
<dbReference type="SMART" id="SM00703">
    <property type="entry name" value="NRF"/>
    <property type="match status" value="1"/>
</dbReference>
<protein>
    <submittedName>
        <fullName evidence="4">NRF domain-containing protein</fullName>
    </submittedName>
</protein>
<evidence type="ECO:0000256" key="1">
    <source>
        <dbReference type="SAM" id="MobiDB-lite"/>
    </source>
</evidence>
<evidence type="ECO:0000313" key="4">
    <source>
        <dbReference type="EnsemblMetazoa" id="CJA14795.1"/>
    </source>
</evidence>
<feature type="transmembrane region" description="Helical" evidence="2">
    <location>
        <begin position="674"/>
        <end position="695"/>
    </location>
</feature>
<reference evidence="5" key="1">
    <citation type="submission" date="2010-08" db="EMBL/GenBank/DDBJ databases">
        <authorList>
            <consortium name="Caenorhabditis japonica Sequencing Consortium"/>
            <person name="Wilson R.K."/>
        </authorList>
    </citation>
    <scope>NUCLEOTIDE SEQUENCE [LARGE SCALE GENOMIC DNA]</scope>
    <source>
        <strain evidence="5">DF5081</strain>
    </source>
</reference>
<feature type="transmembrane region" description="Helical" evidence="2">
    <location>
        <begin position="368"/>
        <end position="385"/>
    </location>
</feature>
<keyword evidence="5" id="KW-1185">Reference proteome</keyword>
<dbReference type="Proteomes" id="UP000005237">
    <property type="component" value="Unassembled WGS sequence"/>
</dbReference>
<accession>A0A8R1DYJ6</accession>
<feature type="transmembrane region" description="Helical" evidence="2">
    <location>
        <begin position="642"/>
        <end position="662"/>
    </location>
</feature>
<feature type="transmembrane region" description="Helical" evidence="2">
    <location>
        <begin position="531"/>
        <end position="548"/>
    </location>
</feature>
<feature type="transmembrane region" description="Helical" evidence="2">
    <location>
        <begin position="405"/>
        <end position="433"/>
    </location>
</feature>
<dbReference type="PANTHER" id="PTHR11161:SF65">
    <property type="entry name" value="NOSE RESISTANT TO FLUOXETINE PROTEIN 6"/>
    <property type="match status" value="1"/>
</dbReference>
<keyword evidence="2" id="KW-0472">Membrane</keyword>
<organism evidence="4 5">
    <name type="scientific">Caenorhabditis japonica</name>
    <dbReference type="NCBI Taxonomy" id="281687"/>
    <lineage>
        <taxon>Eukaryota</taxon>
        <taxon>Metazoa</taxon>
        <taxon>Ecdysozoa</taxon>
        <taxon>Nematoda</taxon>
        <taxon>Chromadorea</taxon>
        <taxon>Rhabditida</taxon>
        <taxon>Rhabditina</taxon>
        <taxon>Rhabditomorpha</taxon>
        <taxon>Rhabditoidea</taxon>
        <taxon>Rhabditidae</taxon>
        <taxon>Peloderinae</taxon>
        <taxon>Caenorhabditis</taxon>
    </lineage>
</organism>
<dbReference type="Pfam" id="PF01757">
    <property type="entry name" value="Acyl_transf_3"/>
    <property type="match status" value="1"/>
</dbReference>
<dbReference type="PANTHER" id="PTHR11161">
    <property type="entry name" value="O-ACYLTRANSFERASE"/>
    <property type="match status" value="1"/>
</dbReference>
<proteinExistence type="predicted"/>
<feature type="transmembrane region" description="Helical" evidence="2">
    <location>
        <begin position="296"/>
        <end position="319"/>
    </location>
</feature>
<keyword evidence="2" id="KW-1133">Transmembrane helix</keyword>
<evidence type="ECO:0000256" key="2">
    <source>
        <dbReference type="SAM" id="Phobius"/>
    </source>
</evidence>
<feature type="transmembrane region" description="Helical" evidence="2">
    <location>
        <begin position="604"/>
        <end position="621"/>
    </location>
</feature>
<reference evidence="4" key="2">
    <citation type="submission" date="2022-06" db="UniProtKB">
        <authorList>
            <consortium name="EnsemblMetazoa"/>
        </authorList>
    </citation>
    <scope>IDENTIFICATION</scope>
    <source>
        <strain evidence="4">DF5081</strain>
    </source>
</reference>
<feature type="transmembrane region" description="Helical" evidence="2">
    <location>
        <begin position="749"/>
        <end position="771"/>
    </location>
</feature>
<feature type="transmembrane region" description="Helical" evidence="2">
    <location>
        <begin position="707"/>
        <end position="729"/>
    </location>
</feature>
<sequence length="811" mass="92902">MKHLAAIVVDGISKYKYDGSMFSSREMFDEEPRETETMFSRYMSDSQAQLILDLDLFRHFFNYAEAMKSGAEEGNLELMKYAVETVENLKQFDISMACIGDMMHLAWTGFEYATHVEEHKNCSDCKCTPLFRQKRSERHWIFNVFDAMGKVPAGIMSGNNLWVGSWNTCRKIDVVKNAQGQKWKGQYCLATIDAYERDNPLVYFGNMMSGPPDKHCYESTPQNVSKDDSCFALFPVLKFGVCMPNTCTNHDVKTILTYAIKAAESAAGTESVCNVDVECRAESYSDAMSENRLAMFALYLLIATVVLVLFGTLFDLFIISNIHQQSLEASALNHFFIKFILAFSMYSNGSDILQSKKNDREINSLHGVRFLSMCWIILGHTYYYIGTSLTTDNLVPTLINFPKQFHTLVISQAPLAVDSFFFLSGMLAAFSFFKRTMKADPNHPPKLSAYNFVTWPMYFYKRYVRITPTYMVVMLFDVTLFSYISNGPFWRPIEKQGCKHAWWTNFIYLNNFLLQDVECCMGWTWYLANDMQFHIFLMPLLVIVFLKFGMKAGLGLSSGLIGLSSLIRLVISQLKGYPPAPLLTANLQIVHQLNDYWNDVYVRPYIRCTPFIVGIVVAYLLNAWTARDQKDLKITLKKRTILIGWTISTLLGVYAVFGLYWYAKTGEISKAWEILYTVFGTPAFSIALGWVVFACTTGNGGPIDTVLSWRLFVPLSKITFCAYLLHPIMLQIYNLSRPQPFHFTTFIQMIRYTVEAIFASYTLAFFFALMFEKPFNKIDEMIFDSKKAMNSDGGEKRNATELAPLNKEQYR</sequence>
<dbReference type="InterPro" id="IPR052728">
    <property type="entry name" value="O2_lipid_transport_reg"/>
</dbReference>
<dbReference type="GO" id="GO:0016747">
    <property type="term" value="F:acyltransferase activity, transferring groups other than amino-acyl groups"/>
    <property type="evidence" value="ECO:0007669"/>
    <property type="project" value="InterPro"/>
</dbReference>
<feature type="region of interest" description="Disordered" evidence="1">
    <location>
        <begin position="789"/>
        <end position="811"/>
    </location>
</feature>
<dbReference type="Pfam" id="PF20146">
    <property type="entry name" value="NRF"/>
    <property type="match status" value="1"/>
</dbReference>
<feature type="transmembrane region" description="Helical" evidence="2">
    <location>
        <begin position="463"/>
        <end position="484"/>
    </location>
</feature>
<dbReference type="InterPro" id="IPR002656">
    <property type="entry name" value="Acyl_transf_3_dom"/>
</dbReference>
<feature type="transmembrane region" description="Helical" evidence="2">
    <location>
        <begin position="553"/>
        <end position="571"/>
    </location>
</feature>
<evidence type="ECO:0000259" key="3">
    <source>
        <dbReference type="SMART" id="SM00703"/>
    </source>
</evidence>
<name>A0A8R1DYJ6_CAEJA</name>
<keyword evidence="2" id="KW-0812">Transmembrane</keyword>
<feature type="transmembrane region" description="Helical" evidence="2">
    <location>
        <begin position="331"/>
        <end position="347"/>
    </location>
</feature>
<dbReference type="InterPro" id="IPR006621">
    <property type="entry name" value="Nose-resist-to-fluoxetine_N"/>
</dbReference>
<dbReference type="AlphaFoldDB" id="A0A8R1DYJ6"/>